<proteinExistence type="predicted"/>
<feature type="domain" description="Arrestin-like N-terminal" evidence="2">
    <location>
        <begin position="38"/>
        <end position="187"/>
    </location>
</feature>
<accession>C4JNN1</accession>
<dbReference type="AlphaFoldDB" id="C4JNN1"/>
<dbReference type="PANTHER" id="PTHR31904">
    <property type="entry name" value="BYPASS OF STOP CODON PROTEIN 5-RELATED"/>
    <property type="match status" value="1"/>
</dbReference>
<dbReference type="eggNOG" id="ENOG502QSAC">
    <property type="taxonomic scope" value="Eukaryota"/>
</dbReference>
<dbReference type="STRING" id="336963.C4JNN1"/>
<dbReference type="Proteomes" id="UP000002058">
    <property type="component" value="Unassembled WGS sequence"/>
</dbReference>
<feature type="region of interest" description="Disordered" evidence="1">
    <location>
        <begin position="345"/>
        <end position="364"/>
    </location>
</feature>
<name>C4JNN1_UNCRE</name>
<evidence type="ECO:0000313" key="3">
    <source>
        <dbReference type="EMBL" id="EEP78184.1"/>
    </source>
</evidence>
<evidence type="ECO:0000256" key="1">
    <source>
        <dbReference type="SAM" id="MobiDB-lite"/>
    </source>
</evidence>
<dbReference type="OrthoDB" id="2283785at2759"/>
<dbReference type="EMBL" id="CH476616">
    <property type="protein sequence ID" value="EEP78184.1"/>
    <property type="molecule type" value="Genomic_DNA"/>
</dbReference>
<dbReference type="PANTHER" id="PTHR31904:SF1">
    <property type="entry name" value="BYPASS OF STOP CODON PROTEIN 5-RELATED"/>
    <property type="match status" value="1"/>
</dbReference>
<reference evidence="4" key="1">
    <citation type="journal article" date="2009" name="Genome Res.">
        <title>Comparative genomic analyses of the human fungal pathogens Coccidioides and their relatives.</title>
        <authorList>
            <person name="Sharpton T.J."/>
            <person name="Stajich J.E."/>
            <person name="Rounsley S.D."/>
            <person name="Gardner M.J."/>
            <person name="Wortman J.R."/>
            <person name="Jordar V.S."/>
            <person name="Maiti R."/>
            <person name="Kodira C.D."/>
            <person name="Neafsey D.E."/>
            <person name="Zeng Q."/>
            <person name="Hung C.-Y."/>
            <person name="McMahan C."/>
            <person name="Muszewska A."/>
            <person name="Grynberg M."/>
            <person name="Mandel M.A."/>
            <person name="Kellner E.M."/>
            <person name="Barker B.M."/>
            <person name="Galgiani J.N."/>
            <person name="Orbach M.J."/>
            <person name="Kirkland T.N."/>
            <person name="Cole G.T."/>
            <person name="Henn M.R."/>
            <person name="Birren B.W."/>
            <person name="Taylor J.W."/>
        </authorList>
    </citation>
    <scope>NUCLEOTIDE SEQUENCE [LARGE SCALE GENOMIC DNA]</scope>
    <source>
        <strain evidence="4">UAMH 1704</strain>
    </source>
</reference>
<dbReference type="Gene3D" id="2.60.40.640">
    <property type="match status" value="1"/>
</dbReference>
<dbReference type="RefSeq" id="XP_002543513.1">
    <property type="nucleotide sequence ID" value="XM_002543467.1"/>
</dbReference>
<dbReference type="VEuPathDB" id="FungiDB:UREG_03029"/>
<dbReference type="InterPro" id="IPR011021">
    <property type="entry name" value="Arrestin-like_N"/>
</dbReference>
<gene>
    <name evidence="3" type="ORF">UREG_03029</name>
</gene>
<dbReference type="Pfam" id="PF00339">
    <property type="entry name" value="Arrestin_N"/>
    <property type="match status" value="1"/>
</dbReference>
<feature type="compositionally biased region" description="Polar residues" evidence="1">
    <location>
        <begin position="1"/>
        <end position="10"/>
    </location>
</feature>
<sequence>MPSSLASRSSGPFEPFARKGRPSVQITLRDELPQPKINTYTTRDTIKGEVTLSAETDIRFDQVAISFVGSTRTMIERPGYAGPTVGQSSAFHTFLRLVQPIEDSQYPQPRIFEAGRKYTFPFTFVVPERLLPSSCKHPVNHVQVQAAHTHLPPSLGDPMLAGRGSKLLDDMCPQMCQTQYQIRVKVQKLAPFDSVPRTLVDTGKKIRIIPATDEEPPLEVSADSEEFCMRAEKDAKKGALRKKFGRIAVAAAQPKAFRLPPVLSEDDPSTTMATLHLRFDPDNEHQKPPRLGSLWTKLKANTFYSVQPWSDFPSRSAKLTWNHHRGVYTDTLSLASRCVASASWEKHTSPPSSPSSSSCTSSRRSSIQSTSTSASLPGPTACFSGNTYYTATLLVPISLPPQKAYVPTFHSCLASRTYSLDISLSYTPNGTSSFAARQTIALRIPVQIASAESLSAVLARAQEVGVQGEEGEEFFTPRIITPPRAEFVEQARLDGLSMSSGSAPVEPPEYANVPRSGAMAAAF</sequence>
<feature type="region of interest" description="Disordered" evidence="1">
    <location>
        <begin position="1"/>
        <end position="21"/>
    </location>
</feature>
<dbReference type="InterPro" id="IPR014752">
    <property type="entry name" value="Arrestin-like_C"/>
</dbReference>
<organism evidence="3 4">
    <name type="scientific">Uncinocarpus reesii (strain UAMH 1704)</name>
    <dbReference type="NCBI Taxonomy" id="336963"/>
    <lineage>
        <taxon>Eukaryota</taxon>
        <taxon>Fungi</taxon>
        <taxon>Dikarya</taxon>
        <taxon>Ascomycota</taxon>
        <taxon>Pezizomycotina</taxon>
        <taxon>Eurotiomycetes</taxon>
        <taxon>Eurotiomycetidae</taxon>
        <taxon>Onygenales</taxon>
        <taxon>Onygenaceae</taxon>
        <taxon>Uncinocarpus</taxon>
    </lineage>
</organism>
<evidence type="ECO:0000313" key="4">
    <source>
        <dbReference type="Proteomes" id="UP000002058"/>
    </source>
</evidence>
<feature type="compositionally biased region" description="Low complexity" evidence="1">
    <location>
        <begin position="354"/>
        <end position="364"/>
    </location>
</feature>
<keyword evidence="4" id="KW-1185">Reference proteome</keyword>
<dbReference type="GeneID" id="8439375"/>
<dbReference type="InterPro" id="IPR039634">
    <property type="entry name" value="Bul1-like"/>
</dbReference>
<dbReference type="InParanoid" id="C4JNN1"/>
<dbReference type="OMA" id="FHSCLMS"/>
<dbReference type="HOGENOM" id="CLU_032323_0_0_1"/>
<protein>
    <recommendedName>
        <fullName evidence="2">Arrestin-like N-terminal domain-containing protein</fullName>
    </recommendedName>
</protein>
<dbReference type="KEGG" id="ure:UREG_03029"/>
<evidence type="ECO:0000259" key="2">
    <source>
        <dbReference type="Pfam" id="PF00339"/>
    </source>
</evidence>